<dbReference type="FunFam" id="1.10.10.10:FF:000349">
    <property type="entry name" value="Heat shock transcription factor, Y-linked"/>
    <property type="match status" value="1"/>
</dbReference>
<dbReference type="PANTHER" id="PTHR10015:SF336">
    <property type="entry name" value="HEAT SHOCK TRANSCRIPTION FACTOR, Y-LINKED"/>
    <property type="match status" value="1"/>
</dbReference>
<protein>
    <submittedName>
        <fullName evidence="10">HSFY1 protein</fullName>
    </submittedName>
</protein>
<keyword evidence="8" id="KW-1133">Transmembrane helix</keyword>
<dbReference type="Gene3D" id="1.10.10.10">
    <property type="entry name" value="Winged helix-like DNA-binding domain superfamily/Winged helix DNA-binding domain"/>
    <property type="match status" value="1"/>
</dbReference>
<comment type="similarity">
    <text evidence="2 7">Belongs to the HSF family.</text>
</comment>
<evidence type="ECO:0000313" key="10">
    <source>
        <dbReference type="EMBL" id="NXC42841.1"/>
    </source>
</evidence>
<dbReference type="SUPFAM" id="SSF46785">
    <property type="entry name" value="Winged helix' DNA-binding domain"/>
    <property type="match status" value="1"/>
</dbReference>
<dbReference type="Proteomes" id="UP000613066">
    <property type="component" value="Unassembled WGS sequence"/>
</dbReference>
<evidence type="ECO:0000259" key="9">
    <source>
        <dbReference type="SMART" id="SM00415"/>
    </source>
</evidence>
<feature type="non-terminal residue" evidence="10">
    <location>
        <position position="133"/>
    </location>
</feature>
<dbReference type="EMBL" id="WBMW01002380">
    <property type="protein sequence ID" value="NXC42841.1"/>
    <property type="molecule type" value="Genomic_DNA"/>
</dbReference>
<evidence type="ECO:0000256" key="7">
    <source>
        <dbReference type="RuleBase" id="RU004020"/>
    </source>
</evidence>
<keyword evidence="5" id="KW-0804">Transcription</keyword>
<dbReference type="GO" id="GO:0003700">
    <property type="term" value="F:DNA-binding transcription factor activity"/>
    <property type="evidence" value="ECO:0007669"/>
    <property type="project" value="InterPro"/>
</dbReference>
<keyword evidence="3" id="KW-0805">Transcription regulation</keyword>
<dbReference type="EMBL" id="WBMW01005082">
    <property type="protein sequence ID" value="NXC48640.1"/>
    <property type="molecule type" value="Genomic_DNA"/>
</dbReference>
<dbReference type="AlphaFoldDB" id="A0A851NKG6"/>
<evidence type="ECO:0000256" key="8">
    <source>
        <dbReference type="SAM" id="Phobius"/>
    </source>
</evidence>
<name>A0A851NKG6_9GALL</name>
<gene>
    <name evidence="10" type="primary">Hsfy1_5</name>
    <name evidence="11" type="synonym">Hsfy1_8</name>
    <name evidence="11" type="ORF">PENPIL_R07309</name>
    <name evidence="10" type="ORF">PENPIL_R11676</name>
</gene>
<evidence type="ECO:0000256" key="3">
    <source>
        <dbReference type="ARBA" id="ARBA00023015"/>
    </source>
</evidence>
<evidence type="ECO:0000256" key="5">
    <source>
        <dbReference type="ARBA" id="ARBA00023163"/>
    </source>
</evidence>
<organism evidence="10 12">
    <name type="scientific">Penelope pileata</name>
    <dbReference type="NCBI Taxonomy" id="1118817"/>
    <lineage>
        <taxon>Eukaryota</taxon>
        <taxon>Metazoa</taxon>
        <taxon>Chordata</taxon>
        <taxon>Craniata</taxon>
        <taxon>Vertebrata</taxon>
        <taxon>Euteleostomi</taxon>
        <taxon>Archelosauria</taxon>
        <taxon>Archosauria</taxon>
        <taxon>Dinosauria</taxon>
        <taxon>Saurischia</taxon>
        <taxon>Theropoda</taxon>
        <taxon>Coelurosauria</taxon>
        <taxon>Aves</taxon>
        <taxon>Neognathae</taxon>
        <taxon>Galloanserae</taxon>
        <taxon>Galliformes</taxon>
        <taxon>Cracidae</taxon>
        <taxon>Penelope</taxon>
    </lineage>
</organism>
<keyword evidence="4" id="KW-0238">DNA-binding</keyword>
<feature type="domain" description="HSF-type DNA-binding" evidence="9">
    <location>
        <begin position="3"/>
        <end position="127"/>
    </location>
</feature>
<comment type="subcellular location">
    <subcellularLocation>
        <location evidence="1">Nucleus</location>
    </subcellularLocation>
</comment>
<keyword evidence="8" id="KW-0812">Transmembrane</keyword>
<evidence type="ECO:0000313" key="11">
    <source>
        <dbReference type="EMBL" id="NXC48640.1"/>
    </source>
</evidence>
<keyword evidence="8" id="KW-0472">Membrane</keyword>
<evidence type="ECO:0000256" key="6">
    <source>
        <dbReference type="ARBA" id="ARBA00023242"/>
    </source>
</evidence>
<proteinExistence type="inferred from homology"/>
<accession>A0A851NKG6</accession>
<reference evidence="10" key="1">
    <citation type="submission" date="2019-09" db="EMBL/GenBank/DDBJ databases">
        <title>Bird 10,000 Genomes (B10K) Project - Family phase.</title>
        <authorList>
            <person name="Zhang G."/>
        </authorList>
    </citation>
    <scope>NUCLEOTIDE SEQUENCE</scope>
    <source>
        <strain evidence="10">B10K-DU-001-08</strain>
        <tissue evidence="10">Muscle</tissue>
    </source>
</reference>
<dbReference type="GO" id="GO:0005634">
    <property type="term" value="C:nucleus"/>
    <property type="evidence" value="ECO:0007669"/>
    <property type="project" value="UniProtKB-SubCell"/>
</dbReference>
<keyword evidence="12" id="KW-1185">Reference proteome</keyword>
<dbReference type="InterPro" id="IPR036390">
    <property type="entry name" value="WH_DNA-bd_sf"/>
</dbReference>
<evidence type="ECO:0000313" key="12">
    <source>
        <dbReference type="Proteomes" id="UP000613066"/>
    </source>
</evidence>
<dbReference type="GO" id="GO:0043565">
    <property type="term" value="F:sequence-specific DNA binding"/>
    <property type="evidence" value="ECO:0007669"/>
    <property type="project" value="InterPro"/>
</dbReference>
<evidence type="ECO:0000256" key="2">
    <source>
        <dbReference type="ARBA" id="ARBA00006403"/>
    </source>
</evidence>
<evidence type="ECO:0000256" key="4">
    <source>
        <dbReference type="ARBA" id="ARBA00023125"/>
    </source>
</evidence>
<dbReference type="PANTHER" id="PTHR10015">
    <property type="entry name" value="HEAT SHOCK TRANSCRIPTION FACTOR"/>
    <property type="match status" value="1"/>
</dbReference>
<feature type="non-terminal residue" evidence="10">
    <location>
        <position position="1"/>
    </location>
</feature>
<keyword evidence="6" id="KW-0539">Nucleus</keyword>
<dbReference type="SMART" id="SM00415">
    <property type="entry name" value="HSF"/>
    <property type="match status" value="1"/>
</dbReference>
<dbReference type="Pfam" id="PF00447">
    <property type="entry name" value="HSF_DNA-bind"/>
    <property type="match status" value="1"/>
</dbReference>
<comment type="caution">
    <text evidence="10">The sequence shown here is derived from an EMBL/GenBank/DDBJ whole genome shotgun (WGS) entry which is preliminary data.</text>
</comment>
<sequence>LSFPQKLWLLVESNNVTSIWWGDNRSCIVIDEEKFKAEILGRKTSARMFETGNIKSIIRQLNLYGFSKKPQDYERSPLLPEPLAQEKASAPPGKVTTLLLCIFYLLVYYHPFFKKDQPQLLQHCTRRVAMKRR</sequence>
<dbReference type="InterPro" id="IPR000232">
    <property type="entry name" value="HSF_DNA-bd"/>
</dbReference>
<evidence type="ECO:0000256" key="1">
    <source>
        <dbReference type="ARBA" id="ARBA00004123"/>
    </source>
</evidence>
<dbReference type="OrthoDB" id="6418155at2759"/>
<feature type="transmembrane region" description="Helical" evidence="8">
    <location>
        <begin position="95"/>
        <end position="113"/>
    </location>
</feature>
<dbReference type="InterPro" id="IPR036388">
    <property type="entry name" value="WH-like_DNA-bd_sf"/>
</dbReference>